<evidence type="ECO:0000313" key="2">
    <source>
        <dbReference type="EMBL" id="HHE54790.1"/>
    </source>
</evidence>
<dbReference type="Proteomes" id="UP000886111">
    <property type="component" value="Unassembled WGS sequence"/>
</dbReference>
<dbReference type="EMBL" id="DRTD01000238">
    <property type="protein sequence ID" value="HHE54790.1"/>
    <property type="molecule type" value="Genomic_DNA"/>
</dbReference>
<dbReference type="PROSITE" id="PS51733">
    <property type="entry name" value="BPL_LPL_CATALYTIC"/>
    <property type="match status" value="1"/>
</dbReference>
<dbReference type="Pfam" id="PF21948">
    <property type="entry name" value="LplA-B_cat"/>
    <property type="match status" value="1"/>
</dbReference>
<gene>
    <name evidence="2" type="ORF">ENL21_03340</name>
</gene>
<dbReference type="AlphaFoldDB" id="A0A7V5LJA7"/>
<protein>
    <recommendedName>
        <fullName evidence="1">BPL/LPL catalytic domain-containing protein</fullName>
    </recommendedName>
</protein>
<proteinExistence type="predicted"/>
<dbReference type="SUPFAM" id="SSF55681">
    <property type="entry name" value="Class II aaRS and biotin synthetases"/>
    <property type="match status" value="1"/>
</dbReference>
<comment type="caution">
    <text evidence="2">The sequence shown here is derived from an EMBL/GenBank/DDBJ whole genome shotgun (WGS) entry which is preliminary data.</text>
</comment>
<feature type="domain" description="BPL/LPL catalytic" evidence="1">
    <location>
        <begin position="46"/>
        <end position="255"/>
    </location>
</feature>
<name>A0A7V5LJA7_CALAY</name>
<dbReference type="PANTHER" id="PTHR43679">
    <property type="entry name" value="OCTANOYLTRANSFERASE LIPM-RELATED"/>
    <property type="match status" value="1"/>
</dbReference>
<dbReference type="InterPro" id="IPR004143">
    <property type="entry name" value="BPL_LPL_catalytic"/>
</dbReference>
<dbReference type="InterPro" id="IPR050664">
    <property type="entry name" value="Octanoyltrans_LipM/LipL"/>
</dbReference>
<evidence type="ECO:0000259" key="1">
    <source>
        <dbReference type="PROSITE" id="PS51733"/>
    </source>
</evidence>
<dbReference type="Gene3D" id="3.30.930.10">
    <property type="entry name" value="Bira Bifunctional Protein, Domain 2"/>
    <property type="match status" value="1"/>
</dbReference>
<organism evidence="2">
    <name type="scientific">Caldithrix abyssi</name>
    <dbReference type="NCBI Taxonomy" id="187145"/>
    <lineage>
        <taxon>Bacteria</taxon>
        <taxon>Pseudomonadati</taxon>
        <taxon>Calditrichota</taxon>
        <taxon>Calditrichia</taxon>
        <taxon>Calditrichales</taxon>
        <taxon>Calditrichaceae</taxon>
        <taxon>Caldithrix</taxon>
    </lineage>
</organism>
<dbReference type="InterPro" id="IPR045864">
    <property type="entry name" value="aa-tRNA-synth_II/BPL/LPL"/>
</dbReference>
<reference evidence="2" key="1">
    <citation type="journal article" date="2020" name="mSystems">
        <title>Genome- and Community-Level Interaction Insights into Carbon Utilization and Element Cycling Functions of Hydrothermarchaeota in Hydrothermal Sediment.</title>
        <authorList>
            <person name="Zhou Z."/>
            <person name="Liu Y."/>
            <person name="Xu W."/>
            <person name="Pan J."/>
            <person name="Luo Z.H."/>
            <person name="Li M."/>
        </authorList>
    </citation>
    <scope>NUCLEOTIDE SEQUENCE [LARGE SCALE GENOMIC DNA]</scope>
    <source>
        <strain evidence="2">HyVt-76</strain>
    </source>
</reference>
<sequence length="278" mass="32334">MNVALSDLNAEKQIFPFNQLIVFPYQTFTGAMNMALDYYLAQNIEQFKAPILRFYGWQPYCLSLGYHQDEKFIDLNALRKKGYQAVRRPTGGSAILHSEELTYGLIVPNQNLNNHDIYYLFHKYLVEALNQLNFPVSLNYQADKENYLRSAEKRFACFNRPAFTEIKYQNKKVVGSAQKLYKKALLQHGSILLGPKQNEIIYLMNADEQAKQRYLKILKNSSVSLSEISPENKIDLSLIIEGLLAQFEKRLNFTICFKLFDRHHLQAAQKFVPNFKIQ</sequence>
<dbReference type="PANTHER" id="PTHR43679:SF2">
    <property type="entry name" value="OCTANOYL-[GCVH]:PROTEIN N-OCTANOYLTRANSFERASE"/>
    <property type="match status" value="1"/>
</dbReference>
<accession>A0A7V5LJA7</accession>